<reference evidence="1 2" key="1">
    <citation type="journal article" date="2015" name="Sci. Rep.">
        <title>Chromosome-level genome map provides insights into diverse defense mechanisms in the medicinal fungus Ganoderma sinense.</title>
        <authorList>
            <person name="Zhu Y."/>
            <person name="Xu J."/>
            <person name="Sun C."/>
            <person name="Zhou S."/>
            <person name="Xu H."/>
            <person name="Nelson D.R."/>
            <person name="Qian J."/>
            <person name="Song J."/>
            <person name="Luo H."/>
            <person name="Xiang L."/>
            <person name="Li Y."/>
            <person name="Xu Z."/>
            <person name="Ji A."/>
            <person name="Wang L."/>
            <person name="Lu S."/>
            <person name="Hayward A."/>
            <person name="Sun W."/>
            <person name="Li X."/>
            <person name="Schwartz D.C."/>
            <person name="Wang Y."/>
            <person name="Chen S."/>
        </authorList>
    </citation>
    <scope>NUCLEOTIDE SEQUENCE [LARGE SCALE GENOMIC DNA]</scope>
    <source>
        <strain evidence="1 2">ZZ0214-1</strain>
    </source>
</reference>
<gene>
    <name evidence="1" type="ORF">GSI_04978</name>
</gene>
<dbReference type="Proteomes" id="UP000230002">
    <property type="component" value="Unassembled WGS sequence"/>
</dbReference>
<proteinExistence type="predicted"/>
<evidence type="ECO:0000313" key="1">
    <source>
        <dbReference type="EMBL" id="PIL32860.1"/>
    </source>
</evidence>
<comment type="caution">
    <text evidence="1">The sequence shown here is derived from an EMBL/GenBank/DDBJ whole genome shotgun (WGS) entry which is preliminary data.</text>
</comment>
<protein>
    <submittedName>
        <fullName evidence="1">Uncharacterized protein</fullName>
    </submittedName>
</protein>
<dbReference type="EMBL" id="AYKW01000009">
    <property type="protein sequence ID" value="PIL32860.1"/>
    <property type="molecule type" value="Genomic_DNA"/>
</dbReference>
<name>A0A2G8SGF7_9APHY</name>
<dbReference type="AlphaFoldDB" id="A0A2G8SGF7"/>
<organism evidence="1 2">
    <name type="scientific">Ganoderma sinense ZZ0214-1</name>
    <dbReference type="NCBI Taxonomy" id="1077348"/>
    <lineage>
        <taxon>Eukaryota</taxon>
        <taxon>Fungi</taxon>
        <taxon>Dikarya</taxon>
        <taxon>Basidiomycota</taxon>
        <taxon>Agaricomycotina</taxon>
        <taxon>Agaricomycetes</taxon>
        <taxon>Polyporales</taxon>
        <taxon>Polyporaceae</taxon>
        <taxon>Ganoderma</taxon>
    </lineage>
</organism>
<evidence type="ECO:0000313" key="2">
    <source>
        <dbReference type="Proteomes" id="UP000230002"/>
    </source>
</evidence>
<accession>A0A2G8SGF7</accession>
<keyword evidence="2" id="KW-1185">Reference proteome</keyword>
<sequence length="130" mass="14576">MWLSVRPGSPESVPIAGDDSMAAVYPISHTHRFRPDPRRMHAARPFLTLEASLQPGERGLHATDIHSRNLGVLRAWSSPPPSIRGQLPGFPSRHAFERLSLIGQTRTNLRMALFTSRATTYLAFRPPRRS</sequence>